<dbReference type="PANTHER" id="PTHR37814:SF1">
    <property type="entry name" value="MEMBRANE PROTEIN"/>
    <property type="match status" value="1"/>
</dbReference>
<evidence type="ECO:0008006" key="4">
    <source>
        <dbReference type="Google" id="ProtNLM"/>
    </source>
</evidence>
<feature type="transmembrane region" description="Helical" evidence="1">
    <location>
        <begin position="203"/>
        <end position="227"/>
    </location>
</feature>
<keyword evidence="1" id="KW-0812">Transmembrane</keyword>
<feature type="transmembrane region" description="Helical" evidence="1">
    <location>
        <begin position="37"/>
        <end position="57"/>
    </location>
</feature>
<dbReference type="InterPro" id="IPR038728">
    <property type="entry name" value="YkvI-like"/>
</dbReference>
<feature type="transmembrane region" description="Helical" evidence="1">
    <location>
        <begin position="284"/>
        <end position="302"/>
    </location>
</feature>
<name>K0J540_AMPXN</name>
<dbReference type="HOGENOM" id="CLU_043930_0_0_9"/>
<keyword evidence="3" id="KW-1185">Reference proteome</keyword>
<organism evidence="2 3">
    <name type="scientific">Amphibacillus xylanus (strain ATCC 51415 / DSM 6626 / JCM 7361 / LMG 17667 / NBRC 15112 / Ep01)</name>
    <dbReference type="NCBI Taxonomy" id="698758"/>
    <lineage>
        <taxon>Bacteria</taxon>
        <taxon>Bacillati</taxon>
        <taxon>Bacillota</taxon>
        <taxon>Bacilli</taxon>
        <taxon>Bacillales</taxon>
        <taxon>Bacillaceae</taxon>
        <taxon>Amphibacillus</taxon>
    </lineage>
</organism>
<keyword evidence="1" id="KW-0472">Membrane</keyword>
<feature type="transmembrane region" description="Helical" evidence="1">
    <location>
        <begin position="308"/>
        <end position="329"/>
    </location>
</feature>
<dbReference type="EMBL" id="AP012050">
    <property type="protein sequence ID" value="BAM48532.1"/>
    <property type="molecule type" value="Genomic_DNA"/>
</dbReference>
<feature type="transmembrane region" description="Helical" evidence="1">
    <location>
        <begin position="108"/>
        <end position="126"/>
    </location>
</feature>
<dbReference type="eggNOG" id="COG3949">
    <property type="taxonomic scope" value="Bacteria"/>
</dbReference>
<keyword evidence="1" id="KW-1133">Transmembrane helix</keyword>
<feature type="transmembrane region" description="Helical" evidence="1">
    <location>
        <begin position="138"/>
        <end position="156"/>
    </location>
</feature>
<accession>K0J540</accession>
<reference evidence="2 3" key="1">
    <citation type="submission" date="2011-01" db="EMBL/GenBank/DDBJ databases">
        <title>Whole genome sequence of Amphibacillus xylinus NBRC 15112.</title>
        <authorList>
            <person name="Nakazawa H."/>
            <person name="Katano Y."/>
            <person name="Nakamura S."/>
            <person name="Sasagawa M."/>
            <person name="Fukada J."/>
            <person name="Arai T."/>
            <person name="Sasakura N."/>
            <person name="Mochizuki D."/>
            <person name="Hosoyama A."/>
            <person name="Harada K."/>
            <person name="Horikawa H."/>
            <person name="Kato Y."/>
            <person name="Harada T."/>
            <person name="Sasaki K."/>
            <person name="Sekiguchi M."/>
            <person name="Hodoyama M."/>
            <person name="Nishiko R."/>
            <person name="Narita H."/>
            <person name="Hanamaki A."/>
            <person name="Hata C."/>
            <person name="Konno Y."/>
            <person name="Niimura Y."/>
            <person name="Yamazaki S."/>
            <person name="Fujita N."/>
        </authorList>
    </citation>
    <scope>NUCLEOTIDE SEQUENCE [LARGE SCALE GENOMIC DNA]</scope>
    <source>
        <strain evidence="3">ATCC 51415 / DSM 6626 / JCM 7361 / LMG 17667 / NBRC 15112 / Ep01</strain>
    </source>
</reference>
<feature type="transmembrane region" description="Helical" evidence="1">
    <location>
        <begin position="247"/>
        <end position="272"/>
    </location>
</feature>
<dbReference type="PATRIC" id="fig|698758.3.peg.2406"/>
<dbReference type="PANTHER" id="PTHR37814">
    <property type="entry name" value="CONSERVED MEMBRANE PROTEIN"/>
    <property type="match status" value="1"/>
</dbReference>
<sequence>MKKIIQLIFLILGTVIGAGYASGREIWLFFGPNSGRAIILFTLIFAVACYCTLKIAYQYQTHHYQQIFDQLFHKSTSWIYDLLMFVYLLLTTIIMIAGSGAVLEVYHIPVWVGIVIMAIMVFWAFSFSIDQVIELNSILVPILIGLLLAVLISFLAKEQHLEYAQQPVNYIKTIAFTSVNLLPIISVIGAIGHKISNKSTVFYTSLISSVILGTVTLIYNYGLTLIQLEIDQFQMPIYGILIRFPNYVLLVVSIIIWLAIFGTVVGLLLGLVTRIQNKYNVSQLKIVMILFTVLTPFAFSGFQTLIELIYPIYGVINSFILLKLILYPIKDAINKK</sequence>
<dbReference type="RefSeq" id="WP_015011110.1">
    <property type="nucleotide sequence ID" value="NC_018704.1"/>
</dbReference>
<dbReference type="OrthoDB" id="4424890at2"/>
<evidence type="ECO:0000313" key="3">
    <source>
        <dbReference type="Proteomes" id="UP000006294"/>
    </source>
</evidence>
<dbReference type="KEGG" id="axl:AXY_24000"/>
<gene>
    <name evidence="2" type="ordered locus">AXY_24000</name>
</gene>
<evidence type="ECO:0000313" key="2">
    <source>
        <dbReference type="EMBL" id="BAM48532.1"/>
    </source>
</evidence>
<feature type="transmembrane region" description="Helical" evidence="1">
    <location>
        <begin position="78"/>
        <end position="102"/>
    </location>
</feature>
<dbReference type="STRING" id="698758.AXY_24000"/>
<protein>
    <recommendedName>
        <fullName evidence="4">Membrane protein YkvI</fullName>
    </recommendedName>
</protein>
<proteinExistence type="predicted"/>
<dbReference type="Proteomes" id="UP000006294">
    <property type="component" value="Chromosome"/>
</dbReference>
<dbReference type="AlphaFoldDB" id="K0J540"/>
<evidence type="ECO:0000256" key="1">
    <source>
        <dbReference type="SAM" id="Phobius"/>
    </source>
</evidence>
<feature type="transmembrane region" description="Helical" evidence="1">
    <location>
        <begin position="168"/>
        <end position="191"/>
    </location>
</feature>